<accession>A0A9X9Q7X3</accession>
<evidence type="ECO:0000313" key="2">
    <source>
        <dbReference type="Proteomes" id="UP000269945"/>
    </source>
</evidence>
<name>A0A9X9Q7X3_GULGU</name>
<gene>
    <name evidence="1" type="ORF">BN2614_LOCUS6</name>
</gene>
<dbReference type="Proteomes" id="UP000269945">
    <property type="component" value="Unassembled WGS sequence"/>
</dbReference>
<proteinExistence type="predicted"/>
<keyword evidence="2" id="KW-1185">Reference proteome</keyword>
<dbReference type="AlphaFoldDB" id="A0A9X9Q7X3"/>
<protein>
    <submittedName>
        <fullName evidence="1">Uncharacterized protein</fullName>
    </submittedName>
</protein>
<comment type="caution">
    <text evidence="1">The sequence shown here is derived from an EMBL/GenBank/DDBJ whole genome shotgun (WGS) entry which is preliminary data.</text>
</comment>
<evidence type="ECO:0000313" key="1">
    <source>
        <dbReference type="EMBL" id="VCX38328.1"/>
    </source>
</evidence>
<dbReference type="EMBL" id="CYRY02043717">
    <property type="protein sequence ID" value="VCX38328.1"/>
    <property type="molecule type" value="Genomic_DNA"/>
</dbReference>
<organism evidence="1 2">
    <name type="scientific">Gulo gulo</name>
    <name type="common">Wolverine</name>
    <name type="synonym">Gluton</name>
    <dbReference type="NCBI Taxonomy" id="48420"/>
    <lineage>
        <taxon>Eukaryota</taxon>
        <taxon>Metazoa</taxon>
        <taxon>Chordata</taxon>
        <taxon>Craniata</taxon>
        <taxon>Vertebrata</taxon>
        <taxon>Euteleostomi</taxon>
        <taxon>Mammalia</taxon>
        <taxon>Eutheria</taxon>
        <taxon>Laurasiatheria</taxon>
        <taxon>Carnivora</taxon>
        <taxon>Caniformia</taxon>
        <taxon>Musteloidea</taxon>
        <taxon>Mustelidae</taxon>
        <taxon>Guloninae</taxon>
        <taxon>Gulo</taxon>
    </lineage>
</organism>
<reference evidence="1 2" key="1">
    <citation type="submission" date="2018-10" db="EMBL/GenBank/DDBJ databases">
        <authorList>
            <person name="Ekblom R."/>
            <person name="Jareborg N."/>
        </authorList>
    </citation>
    <scope>NUCLEOTIDE SEQUENCE [LARGE SCALE GENOMIC DNA]</scope>
    <source>
        <tissue evidence="1">Muscle</tissue>
    </source>
</reference>
<sequence>MNDCPPFQPPNLGTSCSLGATHSCPACAFGVWPGPWDSAPTLGLVEDKGLWDPEAVRA</sequence>